<keyword evidence="2" id="KW-1185">Reference proteome</keyword>
<sequence>MPKPRPQSLTSSAGERLYYKVDEDGVFWVKRWLTHRWTRGSVQITSKKG</sequence>
<dbReference type="RefSeq" id="YP_009207741.1">
    <property type="nucleotide sequence ID" value="NC_028897.1"/>
</dbReference>
<reference evidence="1 2" key="1">
    <citation type="submission" date="2015-07" db="EMBL/GenBank/DDBJ databases">
        <authorList>
            <person name="Black M."/>
            <person name="Gluste F."/>
            <person name="Kahn E."/>
            <person name="Kasera S."/>
            <person name="Browstead H."/>
            <person name="Browstone C.N."/>
            <person name="Yu S."/>
            <person name="Shaffer C.D."/>
            <person name="Hafer-Weston K.A."/>
            <person name="Elgin S.C.R."/>
            <person name="Miller E.S."/>
            <person name="Bradley K.W."/>
            <person name="Asai D.J."/>
            <person name="Bowman C.A."/>
            <person name="Russell D.A."/>
            <person name="Pope W.H."/>
            <person name="Jacobs-Sera D."/>
            <person name="Hendrix R.W."/>
            <person name="Hatfull G.F."/>
        </authorList>
    </citation>
    <scope>NUCLEOTIDE SEQUENCE [LARGE SCALE GENOMIC DNA]</scope>
</reference>
<name>A0A0K2CMY9_9CAUD</name>
<proteinExistence type="predicted"/>
<dbReference type="KEGG" id="vg:26634265"/>
<accession>A0A0K2CMY9</accession>
<protein>
    <submittedName>
        <fullName evidence="1">Uncharacterized protein</fullName>
    </submittedName>
</protein>
<dbReference type="EMBL" id="KT246486">
    <property type="protein sequence ID" value="ALA06804.1"/>
    <property type="molecule type" value="Genomic_DNA"/>
</dbReference>
<evidence type="ECO:0000313" key="2">
    <source>
        <dbReference type="Proteomes" id="UP000203217"/>
    </source>
</evidence>
<dbReference type="Proteomes" id="UP000203217">
    <property type="component" value="Segment"/>
</dbReference>
<evidence type="ECO:0000313" key="1">
    <source>
        <dbReference type="EMBL" id="ALA06804.1"/>
    </source>
</evidence>
<dbReference type="GeneID" id="26634265"/>
<gene>
    <name evidence="1" type="ORF">SEA_CHADWICK_77</name>
</gene>
<organism evidence="1 2">
    <name type="scientific">Mycobacterium phage Chadwick</name>
    <dbReference type="NCBI Taxonomy" id="1698366"/>
    <lineage>
        <taxon>Viruses</taxon>
        <taxon>Duplodnaviria</taxon>
        <taxon>Heunggongvirae</taxon>
        <taxon>Uroviricota</taxon>
        <taxon>Caudoviricetes</taxon>
        <taxon>Benedictvirus</taxon>
        <taxon>Benedictvirus chadwick</taxon>
    </lineage>
</organism>